<proteinExistence type="predicted"/>
<accession>A0A3S4ZQM9</accession>
<reference evidence="1" key="1">
    <citation type="submission" date="2018-11" db="EMBL/GenBank/DDBJ databases">
        <authorList>
            <consortium name="Pathogen Informatics"/>
        </authorList>
    </citation>
    <scope>NUCLEOTIDE SEQUENCE</scope>
</reference>
<comment type="caution">
    <text evidence="1">The sequence shown here is derived from an EMBL/GenBank/DDBJ whole genome shotgun (WGS) entry which is preliminary data.</text>
</comment>
<name>A0A3S4ZQM9_9PLAT</name>
<dbReference type="Proteomes" id="UP000784294">
    <property type="component" value="Unassembled WGS sequence"/>
</dbReference>
<gene>
    <name evidence="1" type="ORF">PXEA_LOCUS10814</name>
</gene>
<keyword evidence="2" id="KW-1185">Reference proteome</keyword>
<organism evidence="1 2">
    <name type="scientific">Protopolystoma xenopodis</name>
    <dbReference type="NCBI Taxonomy" id="117903"/>
    <lineage>
        <taxon>Eukaryota</taxon>
        <taxon>Metazoa</taxon>
        <taxon>Spiralia</taxon>
        <taxon>Lophotrochozoa</taxon>
        <taxon>Platyhelminthes</taxon>
        <taxon>Monogenea</taxon>
        <taxon>Polyopisthocotylea</taxon>
        <taxon>Polystomatidea</taxon>
        <taxon>Polystomatidae</taxon>
        <taxon>Protopolystoma</taxon>
    </lineage>
</organism>
<dbReference type="AlphaFoldDB" id="A0A3S4ZQM9"/>
<dbReference type="EMBL" id="CAAALY010032328">
    <property type="protein sequence ID" value="VEL17374.1"/>
    <property type="molecule type" value="Genomic_DNA"/>
</dbReference>
<protein>
    <submittedName>
        <fullName evidence="1">Uncharacterized protein</fullName>
    </submittedName>
</protein>
<sequence length="117" mass="13291">MLGLMTLWDPHRQDFVPSDRIECSVNLCRAGWITPFVMRLASGKEYRNERIILTSLDMQTSIIVLVQPVVPSWPSYLRTLRPVPTLWGLIVIASSVIHPSFSHSFCPFIILDSLPPT</sequence>
<feature type="non-terminal residue" evidence="1">
    <location>
        <position position="117"/>
    </location>
</feature>
<evidence type="ECO:0000313" key="1">
    <source>
        <dbReference type="EMBL" id="VEL17374.1"/>
    </source>
</evidence>
<evidence type="ECO:0000313" key="2">
    <source>
        <dbReference type="Proteomes" id="UP000784294"/>
    </source>
</evidence>